<dbReference type="Pfam" id="PF13620">
    <property type="entry name" value="CarboxypepD_reg"/>
    <property type="match status" value="1"/>
</dbReference>
<evidence type="ECO:0000259" key="12">
    <source>
        <dbReference type="Pfam" id="PF25183"/>
    </source>
</evidence>
<protein>
    <submittedName>
        <fullName evidence="13">TonB-dependent receptor</fullName>
    </submittedName>
</protein>
<keyword evidence="4 8" id="KW-0812">Transmembrane</keyword>
<feature type="compositionally biased region" description="Polar residues" evidence="9">
    <location>
        <begin position="1"/>
        <end position="12"/>
    </location>
</feature>
<dbReference type="GO" id="GO:0030246">
    <property type="term" value="F:carbohydrate binding"/>
    <property type="evidence" value="ECO:0007669"/>
    <property type="project" value="InterPro"/>
</dbReference>
<evidence type="ECO:0000256" key="2">
    <source>
        <dbReference type="ARBA" id="ARBA00022448"/>
    </source>
</evidence>
<keyword evidence="10" id="KW-1133">Transmembrane helix</keyword>
<gene>
    <name evidence="13" type="ORF">E8A74_07690</name>
</gene>
<evidence type="ECO:0000256" key="10">
    <source>
        <dbReference type="SAM" id="Phobius"/>
    </source>
</evidence>
<accession>A0A4U1JG93</accession>
<dbReference type="PANTHER" id="PTHR30069">
    <property type="entry name" value="TONB-DEPENDENT OUTER MEMBRANE RECEPTOR"/>
    <property type="match status" value="1"/>
</dbReference>
<dbReference type="InterPro" id="IPR000531">
    <property type="entry name" value="Beta-barrel_TonB"/>
</dbReference>
<dbReference type="OrthoDB" id="9768147at2"/>
<keyword evidence="6 8" id="KW-0472">Membrane</keyword>
<keyword evidence="3 8" id="KW-1134">Transmembrane beta strand</keyword>
<proteinExistence type="inferred from homology"/>
<evidence type="ECO:0000256" key="5">
    <source>
        <dbReference type="ARBA" id="ARBA00023077"/>
    </source>
</evidence>
<sequence>MNCAMRSSSKGQGKTGEEPARQGRCAGGFECWRCLSPAYTRAASRSPCPRACSTGDIGPRPRLFGAATTTCMQQGNRARSGSRGIGATGRVSRRRTRGVACSRGKVEPRDTGGRQPRVLGEPPDIPREPSRVLVNGGRHAKVEAKVRRRAAPLGRSPAGNLCRAAEHAPSTAEDTCSRSAHARTALPAVMSTSLPWPARSLALSFWPGSGAAHHARHRLDLSHTRDGRHGGPVTVSYQCHARVTRLRHPTPTGSPHPTALQGESGVVRGLPCVWRIVLETPSSGHRMIMRLTSRIRWFSLAAACSLGLLASSAFAAGNSVLTGTVIDAETRKPLADVVVTVTSPALQGEQIVVTDAAGNYRVPQLPPGDYTIRLDGANYKPLGRGGITLRTNTTLRANLELMPGELHEEILLLARPPVIDIGSTTTGVIVDSNLSHRLAVAPPGGRASAVRSFESLAALAPGAQPTPLGFSINGSSAPENRFQIDGVSVGSASDGINDTPLSLEFVREVNVATGGYMPEYGRTTGGVFDVVTKSGGNEFHGSIFGSFTPGAFEGRRKPVRAEGTVVGVDQKLGAMRDFGFELGGPLMKDRLWFYAGLNVALQDLDVVRSLNRLRYETNADGSLKLDAAGKPISLRDEYGFQVTDPIEGGTRNYVASKETLQYIGKLTWLINPSHTLTLSVFGSPTWSGGDGRISLNGVSGQMTTINTNLLEGEYAAFGRREEQRINTVSLKLSSAFLNKRLLVDTTVGYHHAYSNRLPVDGAGIGSGQGLDNVPGVSWTRGAPHTIADFENLPAGSGCEPKGSTNVIYCPVRAYLTGGPGNVNESITNRFQGRSVVTYLLNAFGQHVIKAGIDVEVSNSLFARANTGDVWFSETYDGSAWQVWRIGTLTSPDNVYVPKLQSPTTHSTIVGGFVQDSFTFLDRFTLNAGLRYDAQMMSSSEGVGMVLPNQWSPRVGAIYDPTGQGRSKIFASYARYYENVPLGMAEGLFVQRPFTLSVVPNSVCDPTDPAKVEACLDPKNRLTFGAPSSPNRQWGFYYGDRAPVDPELEAQSMDEITAGGEYQVFDDARVGATYTHRSIHRVIENMSRDEGTSFFVGNPGHGAASDFPEARRDYDAVTVFFQKSFSQGWLALASYTASYLRGNYPGLASGSWPSPHTLSDFDLLSLLPNRDGPLPGDRRHSVKLYGAKEFALPKNIRVNLGVSYTGTSGEPLDVLGAHPFYGRGAAFILPRGAGGNLPWVHSVDSNLAVGYKISKDSTLSVNVDVFNLFNFQAETSRDESFTYANVRPIDGGSTEDLPEKGESACATSAGCGYKLVNFEDGSPFDPANRNPNYGSPTSYQAPRTIRMGVRLTF</sequence>
<comment type="caution">
    <text evidence="13">The sequence shown here is derived from an EMBL/GenBank/DDBJ whole genome shotgun (WGS) entry which is preliminary data.</text>
</comment>
<evidence type="ECO:0000259" key="11">
    <source>
        <dbReference type="Pfam" id="PF00593"/>
    </source>
</evidence>
<dbReference type="InterPro" id="IPR013784">
    <property type="entry name" value="Carb-bd-like_fold"/>
</dbReference>
<keyword evidence="13" id="KW-0675">Receptor</keyword>
<dbReference type="Gene3D" id="2.60.40.1120">
    <property type="entry name" value="Carboxypeptidase-like, regulatory domain"/>
    <property type="match status" value="1"/>
</dbReference>
<dbReference type="SUPFAM" id="SSF49452">
    <property type="entry name" value="Starch-binding domain-like"/>
    <property type="match status" value="1"/>
</dbReference>
<dbReference type="GO" id="GO:0009279">
    <property type="term" value="C:cell outer membrane"/>
    <property type="evidence" value="ECO:0007669"/>
    <property type="project" value="UniProtKB-SubCell"/>
</dbReference>
<dbReference type="InterPro" id="IPR039426">
    <property type="entry name" value="TonB-dep_rcpt-like"/>
</dbReference>
<reference evidence="13 14" key="1">
    <citation type="submission" date="2019-04" db="EMBL/GenBank/DDBJ databases">
        <authorList>
            <person name="Li Y."/>
            <person name="Wang J."/>
        </authorList>
    </citation>
    <scope>NUCLEOTIDE SEQUENCE [LARGE SCALE GENOMIC DNA]</scope>
    <source>
        <strain evidence="13 14">DSM 14668</strain>
    </source>
</reference>
<dbReference type="Gene3D" id="2.40.170.20">
    <property type="entry name" value="TonB-dependent receptor, beta-barrel domain"/>
    <property type="match status" value="1"/>
</dbReference>
<dbReference type="GO" id="GO:0044718">
    <property type="term" value="P:siderophore transmembrane transport"/>
    <property type="evidence" value="ECO:0007669"/>
    <property type="project" value="TreeGrafter"/>
</dbReference>
<evidence type="ECO:0000256" key="8">
    <source>
        <dbReference type="PROSITE-ProRule" id="PRU01360"/>
    </source>
</evidence>
<evidence type="ECO:0000256" key="9">
    <source>
        <dbReference type="SAM" id="MobiDB-lite"/>
    </source>
</evidence>
<dbReference type="InterPro" id="IPR036942">
    <property type="entry name" value="Beta-barrel_TonB_sf"/>
</dbReference>
<dbReference type="Proteomes" id="UP000309215">
    <property type="component" value="Unassembled WGS sequence"/>
</dbReference>
<dbReference type="Pfam" id="PF00593">
    <property type="entry name" value="TonB_dep_Rec_b-barrel"/>
    <property type="match status" value="1"/>
</dbReference>
<keyword evidence="7 8" id="KW-0998">Cell outer membrane</keyword>
<dbReference type="GO" id="GO:0015344">
    <property type="term" value="F:siderophore uptake transmembrane transporter activity"/>
    <property type="evidence" value="ECO:0007669"/>
    <property type="project" value="TreeGrafter"/>
</dbReference>
<feature type="transmembrane region" description="Helical" evidence="10">
    <location>
        <begin position="295"/>
        <end position="316"/>
    </location>
</feature>
<evidence type="ECO:0000256" key="6">
    <source>
        <dbReference type="ARBA" id="ARBA00023136"/>
    </source>
</evidence>
<organism evidence="13 14">
    <name type="scientific">Polyangium fumosum</name>
    <dbReference type="NCBI Taxonomy" id="889272"/>
    <lineage>
        <taxon>Bacteria</taxon>
        <taxon>Pseudomonadati</taxon>
        <taxon>Myxococcota</taxon>
        <taxon>Polyangia</taxon>
        <taxon>Polyangiales</taxon>
        <taxon>Polyangiaceae</taxon>
        <taxon>Polyangium</taxon>
    </lineage>
</organism>
<dbReference type="EMBL" id="SSMQ01000006">
    <property type="protein sequence ID" value="TKD10325.1"/>
    <property type="molecule type" value="Genomic_DNA"/>
</dbReference>
<dbReference type="Pfam" id="PF25183">
    <property type="entry name" value="OMP_b-brl_4"/>
    <property type="match status" value="1"/>
</dbReference>
<evidence type="ECO:0000313" key="14">
    <source>
        <dbReference type="Proteomes" id="UP000309215"/>
    </source>
</evidence>
<feature type="domain" description="TonB-dependent receptor-like beta-barrel" evidence="11">
    <location>
        <begin position="857"/>
        <end position="1267"/>
    </location>
</feature>
<evidence type="ECO:0000313" key="13">
    <source>
        <dbReference type="EMBL" id="TKD10325.1"/>
    </source>
</evidence>
<feature type="domain" description="TonB-dependent transporter Oar-like beta-barrel" evidence="12">
    <location>
        <begin position="531"/>
        <end position="597"/>
    </location>
</feature>
<comment type="similarity">
    <text evidence="8">Belongs to the TonB-dependent receptor family.</text>
</comment>
<dbReference type="InterPro" id="IPR057601">
    <property type="entry name" value="Oar-like_b-barrel"/>
</dbReference>
<keyword evidence="14" id="KW-1185">Reference proteome</keyword>
<evidence type="ECO:0000256" key="4">
    <source>
        <dbReference type="ARBA" id="ARBA00022692"/>
    </source>
</evidence>
<evidence type="ECO:0000256" key="1">
    <source>
        <dbReference type="ARBA" id="ARBA00004571"/>
    </source>
</evidence>
<keyword evidence="2 8" id="KW-0813">Transport</keyword>
<evidence type="ECO:0000256" key="7">
    <source>
        <dbReference type="ARBA" id="ARBA00023237"/>
    </source>
</evidence>
<feature type="region of interest" description="Disordered" evidence="9">
    <location>
        <begin position="1"/>
        <end position="22"/>
    </location>
</feature>
<name>A0A4U1JG93_9BACT</name>
<feature type="region of interest" description="Disordered" evidence="9">
    <location>
        <begin position="74"/>
        <end position="141"/>
    </location>
</feature>
<evidence type="ECO:0000256" key="3">
    <source>
        <dbReference type="ARBA" id="ARBA00022452"/>
    </source>
</evidence>
<dbReference type="PANTHER" id="PTHR30069:SF46">
    <property type="entry name" value="OAR PROTEIN"/>
    <property type="match status" value="1"/>
</dbReference>
<dbReference type="SUPFAM" id="SSF56935">
    <property type="entry name" value="Porins"/>
    <property type="match status" value="1"/>
</dbReference>
<comment type="subcellular location">
    <subcellularLocation>
        <location evidence="1 8">Cell outer membrane</location>
        <topology evidence="1 8">Multi-pass membrane protein</topology>
    </subcellularLocation>
</comment>
<keyword evidence="5" id="KW-0798">TonB box</keyword>
<dbReference type="PROSITE" id="PS52016">
    <property type="entry name" value="TONB_DEPENDENT_REC_3"/>
    <property type="match status" value="1"/>
</dbReference>